<dbReference type="SMART" id="SM00028">
    <property type="entry name" value="TPR"/>
    <property type="match status" value="3"/>
</dbReference>
<dbReference type="SUPFAM" id="SSF50891">
    <property type="entry name" value="Cyclophilin-like"/>
    <property type="match status" value="1"/>
</dbReference>
<evidence type="ECO:0000259" key="10">
    <source>
        <dbReference type="PROSITE" id="PS50072"/>
    </source>
</evidence>
<keyword evidence="4 9" id="KW-0802">TPR repeat</keyword>
<evidence type="ECO:0000256" key="8">
    <source>
        <dbReference type="ARBA" id="ARBA00076602"/>
    </source>
</evidence>
<reference evidence="11" key="1">
    <citation type="journal article" date="2021" name="Open Biol.">
        <title>Shared evolutionary footprints suggest mitochondrial oxidative damage underlies multiple complex I losses in fungi.</title>
        <authorList>
            <person name="Schikora-Tamarit M.A."/>
            <person name="Marcet-Houben M."/>
            <person name="Nosek J."/>
            <person name="Gabaldon T."/>
        </authorList>
    </citation>
    <scope>NUCLEOTIDE SEQUENCE</scope>
    <source>
        <strain evidence="11">CBS2887</strain>
    </source>
</reference>
<dbReference type="Gene3D" id="1.25.40.10">
    <property type="entry name" value="Tetratricopeptide repeat domain"/>
    <property type="match status" value="1"/>
</dbReference>
<dbReference type="AlphaFoldDB" id="A0A9P8Q3Q0"/>
<name>A0A9P8Q3Q0_WICPI</name>
<comment type="catalytic activity">
    <reaction evidence="1">
        <text>[protein]-peptidylproline (omega=180) = [protein]-peptidylproline (omega=0)</text>
        <dbReference type="Rhea" id="RHEA:16237"/>
        <dbReference type="Rhea" id="RHEA-COMP:10747"/>
        <dbReference type="Rhea" id="RHEA-COMP:10748"/>
        <dbReference type="ChEBI" id="CHEBI:83833"/>
        <dbReference type="ChEBI" id="CHEBI:83834"/>
        <dbReference type="EC" id="5.2.1.8"/>
    </reaction>
</comment>
<dbReference type="InterPro" id="IPR020892">
    <property type="entry name" value="Cyclophilin-type_PPIase_CS"/>
</dbReference>
<evidence type="ECO:0000256" key="4">
    <source>
        <dbReference type="ARBA" id="ARBA00022803"/>
    </source>
</evidence>
<dbReference type="InterPro" id="IPR011990">
    <property type="entry name" value="TPR-like_helical_dom_sf"/>
</dbReference>
<dbReference type="OrthoDB" id="193499at2759"/>
<dbReference type="PROSITE" id="PS50072">
    <property type="entry name" value="CSA_PPIASE_2"/>
    <property type="match status" value="1"/>
</dbReference>
<keyword evidence="6" id="KW-0413">Isomerase</keyword>
<dbReference type="GO" id="GO:0051082">
    <property type="term" value="F:unfolded protein binding"/>
    <property type="evidence" value="ECO:0007669"/>
    <property type="project" value="UniProtKB-ARBA"/>
</dbReference>
<dbReference type="PRINTS" id="PR00153">
    <property type="entry name" value="CSAPPISMRASE"/>
</dbReference>
<dbReference type="FunFam" id="2.40.100.10:FF:000022">
    <property type="entry name" value="Peptidyl-prolyl cis-trans isomerase CYP95"/>
    <property type="match status" value="1"/>
</dbReference>
<reference evidence="11" key="2">
    <citation type="submission" date="2021-01" db="EMBL/GenBank/DDBJ databases">
        <authorList>
            <person name="Schikora-Tamarit M.A."/>
        </authorList>
    </citation>
    <scope>NUCLEOTIDE SEQUENCE</scope>
    <source>
        <strain evidence="11">CBS2887</strain>
    </source>
</reference>
<protein>
    <recommendedName>
        <fullName evidence="7">Peptidyl-prolyl cis-trans isomerase D</fullName>
        <ecNumber evidence="2">5.2.1.8</ecNumber>
    </recommendedName>
    <alternativeName>
        <fullName evidence="8">Rotamase D</fullName>
    </alternativeName>
</protein>
<dbReference type="GO" id="GO:0003755">
    <property type="term" value="F:peptidyl-prolyl cis-trans isomerase activity"/>
    <property type="evidence" value="ECO:0007669"/>
    <property type="project" value="UniProtKB-KW"/>
</dbReference>
<comment type="caution">
    <text evidence="11">The sequence shown here is derived from an EMBL/GenBank/DDBJ whole genome shotgun (WGS) entry which is preliminary data.</text>
</comment>
<feature type="domain" description="PPIase cyclophilin-type" evidence="10">
    <location>
        <begin position="9"/>
        <end position="173"/>
    </location>
</feature>
<dbReference type="GO" id="GO:0042026">
    <property type="term" value="P:protein refolding"/>
    <property type="evidence" value="ECO:0007669"/>
    <property type="project" value="UniProtKB-ARBA"/>
</dbReference>
<evidence type="ECO:0000256" key="3">
    <source>
        <dbReference type="ARBA" id="ARBA00022737"/>
    </source>
</evidence>
<evidence type="ECO:0000256" key="5">
    <source>
        <dbReference type="ARBA" id="ARBA00023110"/>
    </source>
</evidence>
<evidence type="ECO:0000256" key="9">
    <source>
        <dbReference type="PROSITE-ProRule" id="PRU00339"/>
    </source>
</evidence>
<evidence type="ECO:0000313" key="11">
    <source>
        <dbReference type="EMBL" id="KAH3683657.1"/>
    </source>
</evidence>
<keyword evidence="12" id="KW-1185">Reference proteome</keyword>
<dbReference type="EC" id="5.2.1.8" evidence="2"/>
<evidence type="ECO:0000256" key="2">
    <source>
        <dbReference type="ARBA" id="ARBA00013194"/>
    </source>
</evidence>
<dbReference type="GO" id="GO:0005737">
    <property type="term" value="C:cytoplasm"/>
    <property type="evidence" value="ECO:0007669"/>
    <property type="project" value="TreeGrafter"/>
</dbReference>
<dbReference type="FunFam" id="1.25.40.10:FF:000029">
    <property type="entry name" value="peptidyl-prolyl cis-trans isomerase D"/>
    <property type="match status" value="1"/>
</dbReference>
<dbReference type="InterPro" id="IPR029000">
    <property type="entry name" value="Cyclophilin-like_dom_sf"/>
</dbReference>
<dbReference type="PANTHER" id="PTHR11071">
    <property type="entry name" value="PEPTIDYL-PROLYL CIS-TRANS ISOMERASE"/>
    <property type="match status" value="1"/>
</dbReference>
<dbReference type="Proteomes" id="UP000774326">
    <property type="component" value="Unassembled WGS sequence"/>
</dbReference>
<keyword evidence="5" id="KW-0697">Rotamase</keyword>
<keyword evidence="3" id="KW-0677">Repeat</keyword>
<dbReference type="InterPro" id="IPR019734">
    <property type="entry name" value="TPR_rpt"/>
</dbReference>
<dbReference type="PROSITE" id="PS50005">
    <property type="entry name" value="TPR"/>
    <property type="match status" value="1"/>
</dbReference>
<sequence>MSSTRSKVFFDISIGGVEKGRAIFELFDDIVPRTVENFRALSTGEKGTTSTGVPLSYKGSTFHRVIKNFMIQGGDFTRHNGTGGESIYGEKFEDENFKLTHDKPFLLSMANAGPNTNGSQFFITTVPTPHLDGKHVVFGRLISGKALIRAVERTKTDSGDKPLEPVVISNCGVLPSDYVLESVTAKDDGTGDIYEATFADNEGFDLKDADAVLKVMNDLKGIGTKLFKSGDLVKSLEKYIKTSEYLKDYFPDDLTKQQLDEINKLKVSTNLNVALVGLKLNKFKEAADAATEALGADDIDDKSKAKALYRRGSAFLQLKNEDAASEDLTAALKLSPSDGAIVKALDDLKKVQQERKRREKTAFSKMFG</sequence>
<dbReference type="PANTHER" id="PTHR11071:SF561">
    <property type="entry name" value="PEPTIDYL-PROLYL CIS-TRANS ISOMERASE D-RELATED"/>
    <property type="match status" value="1"/>
</dbReference>
<dbReference type="CDD" id="cd01926">
    <property type="entry name" value="cyclophilin_ABH_like"/>
    <property type="match status" value="1"/>
</dbReference>
<dbReference type="Pfam" id="PF13181">
    <property type="entry name" value="TPR_8"/>
    <property type="match status" value="1"/>
</dbReference>
<evidence type="ECO:0000256" key="7">
    <source>
        <dbReference type="ARBA" id="ARBA00074451"/>
    </source>
</evidence>
<feature type="repeat" description="TPR" evidence="9">
    <location>
        <begin position="305"/>
        <end position="338"/>
    </location>
</feature>
<evidence type="ECO:0000313" key="12">
    <source>
        <dbReference type="Proteomes" id="UP000774326"/>
    </source>
</evidence>
<dbReference type="Gene3D" id="2.40.100.10">
    <property type="entry name" value="Cyclophilin-like"/>
    <property type="match status" value="1"/>
</dbReference>
<dbReference type="PROSITE" id="PS00170">
    <property type="entry name" value="CSA_PPIASE_1"/>
    <property type="match status" value="1"/>
</dbReference>
<dbReference type="SUPFAM" id="SSF48452">
    <property type="entry name" value="TPR-like"/>
    <property type="match status" value="1"/>
</dbReference>
<dbReference type="EMBL" id="JAEUBG010003009">
    <property type="protein sequence ID" value="KAH3683657.1"/>
    <property type="molecule type" value="Genomic_DNA"/>
</dbReference>
<dbReference type="InterPro" id="IPR002130">
    <property type="entry name" value="Cyclophilin-type_PPIase_dom"/>
</dbReference>
<evidence type="ECO:0000256" key="6">
    <source>
        <dbReference type="ARBA" id="ARBA00023235"/>
    </source>
</evidence>
<organism evidence="11 12">
    <name type="scientific">Wickerhamomyces pijperi</name>
    <name type="common">Yeast</name>
    <name type="synonym">Pichia pijperi</name>
    <dbReference type="NCBI Taxonomy" id="599730"/>
    <lineage>
        <taxon>Eukaryota</taxon>
        <taxon>Fungi</taxon>
        <taxon>Dikarya</taxon>
        <taxon>Ascomycota</taxon>
        <taxon>Saccharomycotina</taxon>
        <taxon>Saccharomycetes</taxon>
        <taxon>Phaffomycetales</taxon>
        <taxon>Wickerhamomycetaceae</taxon>
        <taxon>Wickerhamomyces</taxon>
    </lineage>
</organism>
<dbReference type="GO" id="GO:0016018">
    <property type="term" value="F:cyclosporin A binding"/>
    <property type="evidence" value="ECO:0007669"/>
    <property type="project" value="TreeGrafter"/>
</dbReference>
<proteinExistence type="predicted"/>
<gene>
    <name evidence="11" type="ORF">WICPIJ_005341</name>
</gene>
<accession>A0A9P8Q3Q0</accession>
<evidence type="ECO:0000256" key="1">
    <source>
        <dbReference type="ARBA" id="ARBA00000971"/>
    </source>
</evidence>
<dbReference type="Pfam" id="PF00160">
    <property type="entry name" value="Pro_isomerase"/>
    <property type="match status" value="1"/>
</dbReference>